<dbReference type="AlphaFoldDB" id="A0A6G1HRN3"/>
<dbReference type="GO" id="GO:0006606">
    <property type="term" value="P:protein import into nucleus"/>
    <property type="evidence" value="ECO:0007669"/>
    <property type="project" value="TreeGrafter"/>
</dbReference>
<organism evidence="6 7">
    <name type="scientific">Trichodelitschia bisporula</name>
    <dbReference type="NCBI Taxonomy" id="703511"/>
    <lineage>
        <taxon>Eukaryota</taxon>
        <taxon>Fungi</taxon>
        <taxon>Dikarya</taxon>
        <taxon>Ascomycota</taxon>
        <taxon>Pezizomycotina</taxon>
        <taxon>Dothideomycetes</taxon>
        <taxon>Dothideomycetes incertae sedis</taxon>
        <taxon>Phaeotrichales</taxon>
        <taxon>Phaeotrichaceae</taxon>
        <taxon>Trichodelitschia</taxon>
    </lineage>
</organism>
<dbReference type="Pfam" id="PF04097">
    <property type="entry name" value="Nic96"/>
    <property type="match status" value="1"/>
</dbReference>
<comment type="subcellular location">
    <subcellularLocation>
        <location evidence="1">Nucleus envelope</location>
    </subcellularLocation>
    <subcellularLocation>
        <location evidence="4">Nucleus</location>
        <location evidence="4">Nuclear pore complex</location>
    </subcellularLocation>
</comment>
<gene>
    <name evidence="6" type="ORF">EJ06DRAFT_480559</name>
</gene>
<dbReference type="EMBL" id="ML996700">
    <property type="protein sequence ID" value="KAF2398536.1"/>
    <property type="molecule type" value="Genomic_DNA"/>
</dbReference>
<evidence type="ECO:0000313" key="7">
    <source>
        <dbReference type="Proteomes" id="UP000799640"/>
    </source>
</evidence>
<comment type="similarity">
    <text evidence="2 4">Belongs to the nucleoporin interacting component (NIC) family.</text>
</comment>
<dbReference type="GO" id="GO:0016973">
    <property type="term" value="P:poly(A)+ mRNA export from nucleus"/>
    <property type="evidence" value="ECO:0007669"/>
    <property type="project" value="TreeGrafter"/>
</dbReference>
<keyword evidence="4" id="KW-0811">Translocation</keyword>
<evidence type="ECO:0000256" key="3">
    <source>
        <dbReference type="ARBA" id="ARBA00023242"/>
    </source>
</evidence>
<dbReference type="GO" id="GO:0005643">
    <property type="term" value="C:nuclear pore"/>
    <property type="evidence" value="ECO:0007669"/>
    <property type="project" value="UniProtKB-SubCell"/>
</dbReference>
<sequence>MQQQQQQQQQPDAQAQSTTTRPTLQSAYFDQILERGRKRNAAAGALPDVPGLQLGLGDIARKARNLGAADAPKAGDTKAHYLLAASGVSTAAALRDLNAFSAQAGAAAVPVASGGFSDTDIESFVSNIQAQSTLDMIQEGLEQSKRDFDTFLEDNVQMNWDAQRRRIYEHFGLAKPSEQEQESAGGADPTDRGAFGRSARRSKIGGSTMAFGQSGLNKSILGNSSARATFRASSFEGAEKTQMTLPPVEDRFQRDKQERYAATVKDLNACRNRELCYPVIHKFAEVEEQAGLDNTASLISAYQALASITGEPNEIVQSFEARAAKERKFAADYLDENSNSRKSIELRKRIIDGSRRCLEKIFLKKIEDTIAKDPKVANLGGIPSPVNKIRAYIRVLSSRKELAASDNINLQSITEGSNEDYCWVILYFMLRAGLVKEAAQYVADNIKAIRTIDRKFCQYIERYAADEDRRLPQDMRQSINSEYSQRTKIAAEDTFDPYRMACYKLVGRCELSRRALDNIRTDEDDWMWLQFALAREVNRAEEAAGEVFGLEQIREMVAEIGRRLFAPGSENSPGGLGLLFFLQILSGMFEQAVATLYPTNHVAAVHFAIALAYYGLLRVADLSATDLLSFNTRQQPRIHFALMVGYYTGDFRVAQPDAAADYLILLCLNADLPGEAGVQQAKLCHEGLRELVLETREFAQLLGDVRADGARLPGAIETRLKLIRIPGAAATDTQQFVHTLTVQAAAAADDNGRTTDAVLLYHLANEYDRVISIINRTLSEALTTELGHEPMHLEPLKPRAALAANSTLSLTAVSDPAQLARNMTDLYQRDALVYTQIRPVARDACVLLLRLWELRGMVERQQWQAALENVEALGLLPLNARGNVGAIRATAANFDELPEPVARVIGDVLMWTIVACGQQREALRSEGWNDRGRKEAAMGLEQGARDLMIYAGLIRFKLPPRVMEVIARVGGDVGV</sequence>
<evidence type="ECO:0000313" key="6">
    <source>
        <dbReference type="EMBL" id="KAF2398536.1"/>
    </source>
</evidence>
<keyword evidence="3 4" id="KW-0539">Nucleus</keyword>
<protein>
    <recommendedName>
        <fullName evidence="4">Nuclear pore protein</fullName>
    </recommendedName>
</protein>
<keyword evidence="4" id="KW-0813">Transport</keyword>
<keyword evidence="4" id="KW-0653">Protein transport</keyword>
<evidence type="ECO:0000256" key="2">
    <source>
        <dbReference type="ARBA" id="ARBA00010186"/>
    </source>
</evidence>
<dbReference type="PANTHER" id="PTHR11225">
    <property type="entry name" value="NUCLEAR PORE COMPLEX PROTEIN NUP93 NUCLEOPORIN NUP93 DEAD EYE PROTEIN"/>
    <property type="match status" value="1"/>
</dbReference>
<dbReference type="PANTHER" id="PTHR11225:SF4">
    <property type="entry name" value="NUCLEAR PORE COMPLEX PROTEIN NUP93"/>
    <property type="match status" value="1"/>
</dbReference>
<dbReference type="Proteomes" id="UP000799640">
    <property type="component" value="Unassembled WGS sequence"/>
</dbReference>
<proteinExistence type="inferred from homology"/>
<evidence type="ECO:0000256" key="5">
    <source>
        <dbReference type="SAM" id="MobiDB-lite"/>
    </source>
</evidence>
<keyword evidence="4" id="KW-0906">Nuclear pore complex</keyword>
<keyword evidence="4" id="KW-0509">mRNA transport</keyword>
<feature type="region of interest" description="Disordered" evidence="5">
    <location>
        <begin position="176"/>
        <end position="198"/>
    </location>
</feature>
<feature type="region of interest" description="Disordered" evidence="5">
    <location>
        <begin position="1"/>
        <end position="30"/>
    </location>
</feature>
<keyword evidence="4" id="KW-0472">Membrane</keyword>
<reference evidence="6" key="1">
    <citation type="journal article" date="2020" name="Stud. Mycol.">
        <title>101 Dothideomycetes genomes: a test case for predicting lifestyles and emergence of pathogens.</title>
        <authorList>
            <person name="Haridas S."/>
            <person name="Albert R."/>
            <person name="Binder M."/>
            <person name="Bloem J."/>
            <person name="Labutti K."/>
            <person name="Salamov A."/>
            <person name="Andreopoulos B."/>
            <person name="Baker S."/>
            <person name="Barry K."/>
            <person name="Bills G."/>
            <person name="Bluhm B."/>
            <person name="Cannon C."/>
            <person name="Castanera R."/>
            <person name="Culley D."/>
            <person name="Daum C."/>
            <person name="Ezra D."/>
            <person name="Gonzalez J."/>
            <person name="Henrissat B."/>
            <person name="Kuo A."/>
            <person name="Liang C."/>
            <person name="Lipzen A."/>
            <person name="Lutzoni F."/>
            <person name="Magnuson J."/>
            <person name="Mondo S."/>
            <person name="Nolan M."/>
            <person name="Ohm R."/>
            <person name="Pangilinan J."/>
            <person name="Park H.-J."/>
            <person name="Ramirez L."/>
            <person name="Alfaro M."/>
            <person name="Sun H."/>
            <person name="Tritt A."/>
            <person name="Yoshinaga Y."/>
            <person name="Zwiers L.-H."/>
            <person name="Turgeon B."/>
            <person name="Goodwin S."/>
            <person name="Spatafora J."/>
            <person name="Crous P."/>
            <person name="Grigoriev I."/>
        </authorList>
    </citation>
    <scope>NUCLEOTIDE SEQUENCE</scope>
    <source>
        <strain evidence="6">CBS 262.69</strain>
    </source>
</reference>
<name>A0A6G1HRN3_9PEZI</name>
<dbReference type="InterPro" id="IPR007231">
    <property type="entry name" value="Nucleoporin_int_Nup93/Nic96"/>
</dbReference>
<keyword evidence="7" id="KW-1185">Reference proteome</keyword>
<dbReference type="OrthoDB" id="203824at2759"/>
<feature type="compositionally biased region" description="Low complexity" evidence="5">
    <location>
        <begin position="1"/>
        <end position="16"/>
    </location>
</feature>
<dbReference type="GO" id="GO:0017056">
    <property type="term" value="F:structural constituent of nuclear pore"/>
    <property type="evidence" value="ECO:0007669"/>
    <property type="project" value="InterPro"/>
</dbReference>
<feature type="compositionally biased region" description="Polar residues" evidence="5">
    <location>
        <begin position="17"/>
        <end position="28"/>
    </location>
</feature>
<evidence type="ECO:0000256" key="1">
    <source>
        <dbReference type="ARBA" id="ARBA00004259"/>
    </source>
</evidence>
<accession>A0A6G1HRN3</accession>
<evidence type="ECO:0000256" key="4">
    <source>
        <dbReference type="RuleBase" id="RU364035"/>
    </source>
</evidence>